<sequence length="78" mass="8710">MAGLLWRGSLLPFGDDVVVNKLMRHVWQIEVVGSGTASQSSASKLARHIKLIRWVGERKQSRVDASEDDGDRHTNARL</sequence>
<name>A0A0F4SV73_PSEFL</name>
<proteinExistence type="predicted"/>
<dbReference type="PATRIC" id="fig|294.132.peg.4955"/>
<dbReference type="EMBL" id="LACC01000048">
    <property type="protein sequence ID" value="KJZ36073.1"/>
    <property type="molecule type" value="Genomic_DNA"/>
</dbReference>
<protein>
    <submittedName>
        <fullName evidence="2">Uncharacterized protein</fullName>
    </submittedName>
</protein>
<evidence type="ECO:0000313" key="2">
    <source>
        <dbReference type="EMBL" id="KJZ36073.1"/>
    </source>
</evidence>
<accession>A0A0F4SV73</accession>
<reference evidence="2 3" key="1">
    <citation type="submission" date="2015-03" db="EMBL/GenBank/DDBJ databases">
        <title>Comparative genomics of Pseudomonas insights into diversity of traits involved in vanlence and defense.</title>
        <authorList>
            <person name="Qin Y."/>
        </authorList>
    </citation>
    <scope>NUCLEOTIDE SEQUENCE [LARGE SCALE GENOMIC DNA]</scope>
    <source>
        <strain evidence="2 3">C8</strain>
    </source>
</reference>
<feature type="region of interest" description="Disordered" evidence="1">
    <location>
        <begin position="58"/>
        <end position="78"/>
    </location>
</feature>
<gene>
    <name evidence="2" type="ORF">VC35_26840</name>
</gene>
<evidence type="ECO:0000313" key="3">
    <source>
        <dbReference type="Proteomes" id="UP000033588"/>
    </source>
</evidence>
<evidence type="ECO:0000256" key="1">
    <source>
        <dbReference type="SAM" id="MobiDB-lite"/>
    </source>
</evidence>
<comment type="caution">
    <text evidence="2">The sequence shown here is derived from an EMBL/GenBank/DDBJ whole genome shotgun (WGS) entry which is preliminary data.</text>
</comment>
<dbReference type="AlphaFoldDB" id="A0A0F4SV73"/>
<dbReference type="Proteomes" id="UP000033588">
    <property type="component" value="Unassembled WGS sequence"/>
</dbReference>
<organism evidence="2 3">
    <name type="scientific">Pseudomonas fluorescens</name>
    <dbReference type="NCBI Taxonomy" id="294"/>
    <lineage>
        <taxon>Bacteria</taxon>
        <taxon>Pseudomonadati</taxon>
        <taxon>Pseudomonadota</taxon>
        <taxon>Gammaproteobacteria</taxon>
        <taxon>Pseudomonadales</taxon>
        <taxon>Pseudomonadaceae</taxon>
        <taxon>Pseudomonas</taxon>
    </lineage>
</organism>